<comment type="similarity">
    <text evidence="1">Belongs to the HSBP1 family.</text>
</comment>
<dbReference type="Gene3D" id="1.20.5.430">
    <property type="match status" value="1"/>
</dbReference>
<feature type="region of interest" description="Disordered" evidence="2">
    <location>
        <begin position="92"/>
        <end position="121"/>
    </location>
</feature>
<name>A0A2R5GH51_9STRA</name>
<evidence type="ECO:0000256" key="2">
    <source>
        <dbReference type="SAM" id="MobiDB-lite"/>
    </source>
</evidence>
<dbReference type="PANTHER" id="PTHR19424">
    <property type="entry name" value="HEAT SHOCK FACTOR BINDING PROTEIN 1"/>
    <property type="match status" value="1"/>
</dbReference>
<dbReference type="GO" id="GO:0005634">
    <property type="term" value="C:nucleus"/>
    <property type="evidence" value="ECO:0007669"/>
    <property type="project" value="TreeGrafter"/>
</dbReference>
<accession>A0A2R5GH51</accession>
<keyword evidence="4" id="KW-1185">Reference proteome</keyword>
<dbReference type="GO" id="GO:0003714">
    <property type="term" value="F:transcription corepressor activity"/>
    <property type="evidence" value="ECO:0007669"/>
    <property type="project" value="InterPro"/>
</dbReference>
<dbReference type="Pfam" id="PF06825">
    <property type="entry name" value="HSBP1"/>
    <property type="match status" value="1"/>
</dbReference>
<dbReference type="EMBL" id="BEYU01000033">
    <property type="protein sequence ID" value="GBG27601.1"/>
    <property type="molecule type" value="Genomic_DNA"/>
</dbReference>
<dbReference type="GO" id="GO:0005829">
    <property type="term" value="C:cytosol"/>
    <property type="evidence" value="ECO:0007669"/>
    <property type="project" value="TreeGrafter"/>
</dbReference>
<keyword evidence="3" id="KW-0346">Stress response</keyword>
<dbReference type="AlphaFoldDB" id="A0A2R5GH51"/>
<evidence type="ECO:0000256" key="1">
    <source>
        <dbReference type="ARBA" id="ARBA00006349"/>
    </source>
</evidence>
<dbReference type="GO" id="GO:0070370">
    <property type="term" value="P:cellular heat acclimation"/>
    <property type="evidence" value="ECO:0007669"/>
    <property type="project" value="TreeGrafter"/>
</dbReference>
<dbReference type="InterPro" id="IPR009643">
    <property type="entry name" value="HS1-bd"/>
</dbReference>
<organism evidence="3 4">
    <name type="scientific">Hondaea fermentalgiana</name>
    <dbReference type="NCBI Taxonomy" id="2315210"/>
    <lineage>
        <taxon>Eukaryota</taxon>
        <taxon>Sar</taxon>
        <taxon>Stramenopiles</taxon>
        <taxon>Bigyra</taxon>
        <taxon>Labyrinthulomycetes</taxon>
        <taxon>Thraustochytrida</taxon>
        <taxon>Thraustochytriidae</taxon>
        <taxon>Hondaea</taxon>
    </lineage>
</organism>
<dbReference type="PANTHER" id="PTHR19424:SF0">
    <property type="entry name" value="HEAT SHOCK FACTOR BINDING PROTEIN 1"/>
    <property type="match status" value="1"/>
</dbReference>
<dbReference type="Proteomes" id="UP000241890">
    <property type="component" value="Unassembled WGS sequence"/>
</dbReference>
<sequence length="121" mass="12774">MADSGADMTGKNPPMDATDGNTAPQEEPDLSVFVQNLLTQMLPFTFSSSASCELQSSRFQQMSEAIVGRIDEMGDRIDGLEKSISELMAQAGVDETEENANVGAGGSGELLNDDPNAPSDE</sequence>
<feature type="region of interest" description="Disordered" evidence="2">
    <location>
        <begin position="1"/>
        <end position="29"/>
    </location>
</feature>
<gene>
    <name evidence="3" type="ORF">FCC1311_038242</name>
</gene>
<evidence type="ECO:0000313" key="4">
    <source>
        <dbReference type="Proteomes" id="UP000241890"/>
    </source>
</evidence>
<proteinExistence type="inferred from homology"/>
<dbReference type="OrthoDB" id="4159489at2759"/>
<protein>
    <submittedName>
        <fullName evidence="3">Heat shock factor-binding protein 1</fullName>
    </submittedName>
</protein>
<comment type="caution">
    <text evidence="3">The sequence shown here is derived from an EMBL/GenBank/DDBJ whole genome shotgun (WGS) entry which is preliminary data.</text>
</comment>
<reference evidence="3 4" key="1">
    <citation type="submission" date="2017-12" db="EMBL/GenBank/DDBJ databases">
        <title>Sequencing, de novo assembly and annotation of complete genome of a new Thraustochytrid species, strain FCC1311.</title>
        <authorList>
            <person name="Sedici K."/>
            <person name="Godart F."/>
            <person name="Aiese Cigliano R."/>
            <person name="Sanseverino W."/>
            <person name="Barakat M."/>
            <person name="Ortet P."/>
            <person name="Marechal E."/>
            <person name="Cagnac O."/>
            <person name="Amato A."/>
        </authorList>
    </citation>
    <scope>NUCLEOTIDE SEQUENCE [LARGE SCALE GENOMIC DNA]</scope>
</reference>
<evidence type="ECO:0000313" key="3">
    <source>
        <dbReference type="EMBL" id="GBG27601.1"/>
    </source>
</evidence>
<dbReference type="InParanoid" id="A0A2R5GH51"/>